<keyword evidence="5" id="KW-1185">Reference proteome</keyword>
<dbReference type="NCBIfam" id="NF009466">
    <property type="entry name" value="PRK12826.1-2"/>
    <property type="match status" value="1"/>
</dbReference>
<evidence type="ECO:0000256" key="2">
    <source>
        <dbReference type="SAM" id="MobiDB-lite"/>
    </source>
</evidence>
<protein>
    <submittedName>
        <fullName evidence="4">3-oxoacyl-ACP reductase FabG</fullName>
    </submittedName>
</protein>
<accession>A0ABP5K811</accession>
<dbReference type="Pfam" id="PF13561">
    <property type="entry name" value="adh_short_C2"/>
    <property type="match status" value="1"/>
</dbReference>
<dbReference type="PANTHER" id="PTHR42760:SF40">
    <property type="entry name" value="3-OXOACYL-[ACYL-CARRIER-PROTEIN] REDUCTASE, CHLOROPLASTIC"/>
    <property type="match status" value="1"/>
</dbReference>
<dbReference type="SUPFAM" id="SSF51735">
    <property type="entry name" value="NAD(P)-binding Rossmann-fold domains"/>
    <property type="match status" value="1"/>
</dbReference>
<reference evidence="5" key="1">
    <citation type="journal article" date="2019" name="Int. J. Syst. Evol. Microbiol.">
        <title>The Global Catalogue of Microorganisms (GCM) 10K type strain sequencing project: providing services to taxonomists for standard genome sequencing and annotation.</title>
        <authorList>
            <consortium name="The Broad Institute Genomics Platform"/>
            <consortium name="The Broad Institute Genome Sequencing Center for Infectious Disease"/>
            <person name="Wu L."/>
            <person name="Ma J."/>
        </authorList>
    </citation>
    <scope>NUCLEOTIDE SEQUENCE [LARGE SCALE GENOMIC DNA]</scope>
    <source>
        <strain evidence="5">JCM 16021</strain>
    </source>
</reference>
<dbReference type="InterPro" id="IPR002347">
    <property type="entry name" value="SDR_fam"/>
</dbReference>
<dbReference type="PRINTS" id="PR00080">
    <property type="entry name" value="SDRFAMILY"/>
</dbReference>
<dbReference type="SMART" id="SM00822">
    <property type="entry name" value="PKS_KR"/>
    <property type="match status" value="1"/>
</dbReference>
<gene>
    <name evidence="4" type="primary">fabG_5</name>
    <name evidence="4" type="ORF">GCM10009843_24690</name>
</gene>
<evidence type="ECO:0000313" key="5">
    <source>
        <dbReference type="Proteomes" id="UP001500575"/>
    </source>
</evidence>
<feature type="region of interest" description="Disordered" evidence="2">
    <location>
        <begin position="49"/>
        <end position="68"/>
    </location>
</feature>
<feature type="compositionally biased region" description="Polar residues" evidence="2">
    <location>
        <begin position="54"/>
        <end position="64"/>
    </location>
</feature>
<dbReference type="Proteomes" id="UP001500575">
    <property type="component" value="Unassembled WGS sequence"/>
</dbReference>
<comment type="similarity">
    <text evidence="1">Belongs to the short-chain dehydrogenases/reductases (SDR) family.</text>
</comment>
<sequence>MGRFEGKVAVVTGAARGIGFAVATRFAEEGARVAVLDLDEANAVDAASRLPDSGVTSDPSSQQGGAHLGIGCDVSKTDQVQSAVARVVGELGGLHILVNNAGITRDNLLFKMTDDDWDLVIGVHLRGAFLMSREAQQHFVAQKAGKIVNLSSVSAFGNRGQANYATAKMGIQGFTRTLAIELGPFGVNVNAIAPGFIASEMTDATAARVGLSVEDFRAAAAERNPVRRVGFPEDIAATAAFLCSDEAGYITGQTLVVDGGAKLVS</sequence>
<name>A0ABP5K811_9ACTN</name>
<dbReference type="PANTHER" id="PTHR42760">
    <property type="entry name" value="SHORT-CHAIN DEHYDROGENASES/REDUCTASES FAMILY MEMBER"/>
    <property type="match status" value="1"/>
</dbReference>
<dbReference type="PRINTS" id="PR00081">
    <property type="entry name" value="GDHRDH"/>
</dbReference>
<evidence type="ECO:0000313" key="4">
    <source>
        <dbReference type="EMBL" id="GAA2126282.1"/>
    </source>
</evidence>
<dbReference type="PROSITE" id="PS00061">
    <property type="entry name" value="ADH_SHORT"/>
    <property type="match status" value="1"/>
</dbReference>
<comment type="caution">
    <text evidence="4">The sequence shown here is derived from an EMBL/GenBank/DDBJ whole genome shotgun (WGS) entry which is preliminary data.</text>
</comment>
<dbReference type="RefSeq" id="WP_344304028.1">
    <property type="nucleotide sequence ID" value="NZ_BAAAQQ010000011.1"/>
</dbReference>
<dbReference type="Gene3D" id="3.40.50.720">
    <property type="entry name" value="NAD(P)-binding Rossmann-like Domain"/>
    <property type="match status" value="1"/>
</dbReference>
<dbReference type="InterPro" id="IPR057326">
    <property type="entry name" value="KR_dom"/>
</dbReference>
<evidence type="ECO:0000259" key="3">
    <source>
        <dbReference type="SMART" id="SM00822"/>
    </source>
</evidence>
<organism evidence="4 5">
    <name type="scientific">Nocardioides bigeumensis</name>
    <dbReference type="NCBI Taxonomy" id="433657"/>
    <lineage>
        <taxon>Bacteria</taxon>
        <taxon>Bacillati</taxon>
        <taxon>Actinomycetota</taxon>
        <taxon>Actinomycetes</taxon>
        <taxon>Propionibacteriales</taxon>
        <taxon>Nocardioidaceae</taxon>
        <taxon>Nocardioides</taxon>
    </lineage>
</organism>
<dbReference type="InterPro" id="IPR020904">
    <property type="entry name" value="Sc_DH/Rdtase_CS"/>
</dbReference>
<dbReference type="NCBIfam" id="NF005559">
    <property type="entry name" value="PRK07231.1"/>
    <property type="match status" value="1"/>
</dbReference>
<dbReference type="EMBL" id="BAAAQQ010000011">
    <property type="protein sequence ID" value="GAA2126282.1"/>
    <property type="molecule type" value="Genomic_DNA"/>
</dbReference>
<evidence type="ECO:0000256" key="1">
    <source>
        <dbReference type="ARBA" id="ARBA00006484"/>
    </source>
</evidence>
<feature type="domain" description="Ketoreductase" evidence="3">
    <location>
        <begin position="7"/>
        <end position="195"/>
    </location>
</feature>
<proteinExistence type="inferred from homology"/>
<dbReference type="InterPro" id="IPR036291">
    <property type="entry name" value="NAD(P)-bd_dom_sf"/>
</dbReference>